<dbReference type="OrthoDB" id="998159at2759"/>
<protein>
    <submittedName>
        <fullName evidence="1">Reverse transcriptase</fullName>
    </submittedName>
</protein>
<reference evidence="2" key="1">
    <citation type="journal article" date="2019" name="Plant Biotechnol. J.">
        <title>Genome sequencing of the Australian wild diploid species Gossypium australe highlights disease resistance and delayed gland morphogenesis.</title>
        <authorList>
            <person name="Cai Y."/>
            <person name="Cai X."/>
            <person name="Wang Q."/>
            <person name="Wang P."/>
            <person name="Zhang Y."/>
            <person name="Cai C."/>
            <person name="Xu Y."/>
            <person name="Wang K."/>
            <person name="Zhou Z."/>
            <person name="Wang C."/>
            <person name="Geng S."/>
            <person name="Li B."/>
            <person name="Dong Q."/>
            <person name="Hou Y."/>
            <person name="Wang H."/>
            <person name="Ai P."/>
            <person name="Liu Z."/>
            <person name="Yi F."/>
            <person name="Sun M."/>
            <person name="An G."/>
            <person name="Cheng J."/>
            <person name="Zhang Y."/>
            <person name="Shi Q."/>
            <person name="Xie Y."/>
            <person name="Shi X."/>
            <person name="Chang Y."/>
            <person name="Huang F."/>
            <person name="Chen Y."/>
            <person name="Hong S."/>
            <person name="Mi L."/>
            <person name="Sun Q."/>
            <person name="Zhang L."/>
            <person name="Zhou B."/>
            <person name="Peng R."/>
            <person name="Zhang X."/>
            <person name="Liu F."/>
        </authorList>
    </citation>
    <scope>NUCLEOTIDE SEQUENCE [LARGE SCALE GENOMIC DNA]</scope>
    <source>
        <strain evidence="2">cv. PA1801</strain>
    </source>
</reference>
<keyword evidence="1" id="KW-0808">Transferase</keyword>
<gene>
    <name evidence="1" type="ORF">EPI10_020299</name>
</gene>
<organism evidence="1 2">
    <name type="scientific">Gossypium australe</name>
    <dbReference type="NCBI Taxonomy" id="47621"/>
    <lineage>
        <taxon>Eukaryota</taxon>
        <taxon>Viridiplantae</taxon>
        <taxon>Streptophyta</taxon>
        <taxon>Embryophyta</taxon>
        <taxon>Tracheophyta</taxon>
        <taxon>Spermatophyta</taxon>
        <taxon>Magnoliopsida</taxon>
        <taxon>eudicotyledons</taxon>
        <taxon>Gunneridae</taxon>
        <taxon>Pentapetalae</taxon>
        <taxon>rosids</taxon>
        <taxon>malvids</taxon>
        <taxon>Malvales</taxon>
        <taxon>Malvaceae</taxon>
        <taxon>Malvoideae</taxon>
        <taxon>Gossypium</taxon>
    </lineage>
</organism>
<evidence type="ECO:0000313" key="2">
    <source>
        <dbReference type="Proteomes" id="UP000325315"/>
    </source>
</evidence>
<keyword evidence="1" id="KW-0548">Nucleotidyltransferase</keyword>
<proteinExistence type="predicted"/>
<name>A0A5B6WF66_9ROSI</name>
<evidence type="ECO:0000313" key="1">
    <source>
        <dbReference type="EMBL" id="KAA3479818.1"/>
    </source>
</evidence>
<comment type="caution">
    <text evidence="1">The sequence shown here is derived from an EMBL/GenBank/DDBJ whole genome shotgun (WGS) entry which is preliminary data.</text>
</comment>
<dbReference type="AlphaFoldDB" id="A0A5B6WF66"/>
<dbReference type="GO" id="GO:0003964">
    <property type="term" value="F:RNA-directed DNA polymerase activity"/>
    <property type="evidence" value="ECO:0007669"/>
    <property type="project" value="UniProtKB-KW"/>
</dbReference>
<accession>A0A5B6WF66</accession>
<dbReference type="EMBL" id="SMMG02000003">
    <property type="protein sequence ID" value="KAA3479818.1"/>
    <property type="molecule type" value="Genomic_DNA"/>
</dbReference>
<keyword evidence="2" id="KW-1185">Reference proteome</keyword>
<dbReference type="PANTHER" id="PTHR31635:SF196">
    <property type="entry name" value="REVERSE TRANSCRIPTASE DOMAIN-CONTAINING PROTEIN-RELATED"/>
    <property type="match status" value="1"/>
</dbReference>
<keyword evidence="1" id="KW-0695">RNA-directed DNA polymerase</keyword>
<dbReference type="Proteomes" id="UP000325315">
    <property type="component" value="Unassembled WGS sequence"/>
</dbReference>
<dbReference type="PANTHER" id="PTHR31635">
    <property type="entry name" value="REVERSE TRANSCRIPTASE DOMAIN-CONTAINING PROTEIN-RELATED"/>
    <property type="match status" value="1"/>
</dbReference>
<sequence>MVKGLENEFGNLITNLDEISKMATNYFKDLFSSKEVSNCDRLLASFSPCITEKLNRDLMAKFKVEEVVVAIKSIAPLKASGKDDWHIVGDEVTRYCLDILNNQRNVEEINKTSIVLVPKVLNYCIEDTQWVFVPGRQITDNIFVAYEILYSFKKRRGTSKKGFALKLDMSKAYDKIEWSFLEKMMRRMGFCKD</sequence>